<proteinExistence type="predicted"/>
<gene>
    <name evidence="1" type="ORF">ACFPFW_06000</name>
</gene>
<protein>
    <submittedName>
        <fullName evidence="1">Uncharacterized protein</fullName>
    </submittedName>
</protein>
<sequence>MPLTDNGIWYTVYTPPRAEFPFLAVTHLPTGDVSAVPFRTYEEAELHIAAVSQAETHILNEVTGAHGT</sequence>
<evidence type="ECO:0000313" key="1">
    <source>
        <dbReference type="EMBL" id="MFC5067565.1"/>
    </source>
</evidence>
<keyword evidence="2" id="KW-1185">Reference proteome</keyword>
<dbReference type="RefSeq" id="WP_114957054.1">
    <property type="nucleotide sequence ID" value="NZ_JBHSJF010000005.1"/>
</dbReference>
<name>A0ABV9YXQ6_9HYPH</name>
<evidence type="ECO:0000313" key="2">
    <source>
        <dbReference type="Proteomes" id="UP001595796"/>
    </source>
</evidence>
<organism evidence="1 2">
    <name type="scientific">Flaviflagellibacter deserti</name>
    <dbReference type="NCBI Taxonomy" id="2267266"/>
    <lineage>
        <taxon>Bacteria</taxon>
        <taxon>Pseudomonadati</taxon>
        <taxon>Pseudomonadota</taxon>
        <taxon>Alphaproteobacteria</taxon>
        <taxon>Hyphomicrobiales</taxon>
        <taxon>Flaviflagellibacter</taxon>
    </lineage>
</organism>
<reference evidence="2" key="1">
    <citation type="journal article" date="2019" name="Int. J. Syst. Evol. Microbiol.">
        <title>The Global Catalogue of Microorganisms (GCM) 10K type strain sequencing project: providing services to taxonomists for standard genome sequencing and annotation.</title>
        <authorList>
            <consortium name="The Broad Institute Genomics Platform"/>
            <consortium name="The Broad Institute Genome Sequencing Center for Infectious Disease"/>
            <person name="Wu L."/>
            <person name="Ma J."/>
        </authorList>
    </citation>
    <scope>NUCLEOTIDE SEQUENCE [LARGE SCALE GENOMIC DNA]</scope>
    <source>
        <strain evidence="2">CGMCC 1.16444</strain>
    </source>
</reference>
<comment type="caution">
    <text evidence="1">The sequence shown here is derived from an EMBL/GenBank/DDBJ whole genome shotgun (WGS) entry which is preliminary data.</text>
</comment>
<dbReference type="Proteomes" id="UP001595796">
    <property type="component" value="Unassembled WGS sequence"/>
</dbReference>
<dbReference type="EMBL" id="JBHSJF010000005">
    <property type="protein sequence ID" value="MFC5067565.1"/>
    <property type="molecule type" value="Genomic_DNA"/>
</dbReference>
<accession>A0ABV9YXQ6</accession>